<dbReference type="PANTHER" id="PTHR23200">
    <property type="entry name" value="METALLO-BETA-LACTAMASE DOMAIN-CONTAINING PROTEIN 1"/>
    <property type="match status" value="1"/>
</dbReference>
<evidence type="ECO:0000256" key="5">
    <source>
        <dbReference type="ARBA" id="ARBA00044690"/>
    </source>
</evidence>
<comment type="subunit">
    <text evidence="2">Homodimer.</text>
</comment>
<dbReference type="WBParaSite" id="TMUE_3000012940.1">
    <property type="protein sequence ID" value="TMUE_3000012940.1"/>
    <property type="gene ID" value="WBGene00286603"/>
</dbReference>
<keyword evidence="9" id="KW-1185">Reference proteome</keyword>
<dbReference type="GO" id="GO:0005829">
    <property type="term" value="C:cytosol"/>
    <property type="evidence" value="ECO:0007669"/>
    <property type="project" value="UniProtKB-SubCell"/>
</dbReference>
<keyword evidence="7" id="KW-0732">Signal</keyword>
<sequence>MVLSIRFQPTIFSLLLPYFIFCSPTDSSDTATNEPPSDIVLLGHSKKGETLVDSFLHINGTAAPVAAGFNELGSTSSVTKPLEGAAAEGNPREVVRPNIVEHSFPSTQVPMSHFTTIYAPLPNYAQYRSGPMIIPIILGNITVRPPIMLSTVVLVRDGENNTCNILVDTGLPIDRNILVAGLATHGIQLNQVHYVVLTHGHPDHTGNQNLFPAARSFFGRLGMRGHAFVEYRESVGRNGQGKLVSLCKHSRIYATAGHTSSDLSLVVNNVQGYGTVAITGDLFASENDFGPGEIWQKFSSFPRHQEKNRRMILCISDVIFPGHGHPFRVSSEIRGMVGCPRS</sequence>
<comment type="catalytic activity">
    <reaction evidence="5">
        <text>a ribonucleotidyl-ribonucleotide-RNA + H2O = a 3'-end ribonucleotide-RNA + a 5'-end 5'-phospho-ribonucleoside-RNA + H(+)</text>
        <dbReference type="Rhea" id="RHEA:68096"/>
        <dbReference type="Rhea" id="RHEA-COMP:15179"/>
        <dbReference type="Rhea" id="RHEA-COMP:17355"/>
        <dbReference type="Rhea" id="RHEA-COMP:17428"/>
        <dbReference type="ChEBI" id="CHEBI:15377"/>
        <dbReference type="ChEBI" id="CHEBI:15378"/>
        <dbReference type="ChEBI" id="CHEBI:74896"/>
        <dbReference type="ChEBI" id="CHEBI:138282"/>
        <dbReference type="ChEBI" id="CHEBI:173118"/>
    </reaction>
    <physiologicalReaction direction="left-to-right" evidence="5">
        <dbReference type="Rhea" id="RHEA:68097"/>
    </physiologicalReaction>
</comment>
<proteinExistence type="predicted"/>
<dbReference type="STRING" id="70415.A0A5S6R0C5"/>
<feature type="domain" description="Metallo-beta-lactamase" evidence="8">
    <location>
        <begin position="149"/>
        <end position="323"/>
    </location>
</feature>
<evidence type="ECO:0000313" key="10">
    <source>
        <dbReference type="WBParaSite" id="TMUE_3000012940.1"/>
    </source>
</evidence>
<organism evidence="9 10">
    <name type="scientific">Trichuris muris</name>
    <name type="common">Mouse whipworm</name>
    <dbReference type="NCBI Taxonomy" id="70415"/>
    <lineage>
        <taxon>Eukaryota</taxon>
        <taxon>Metazoa</taxon>
        <taxon>Ecdysozoa</taxon>
        <taxon>Nematoda</taxon>
        <taxon>Enoplea</taxon>
        <taxon>Dorylaimia</taxon>
        <taxon>Trichinellida</taxon>
        <taxon>Trichuridae</taxon>
        <taxon>Trichuris</taxon>
    </lineage>
</organism>
<evidence type="ECO:0000256" key="3">
    <source>
        <dbReference type="ARBA" id="ARBA00014856"/>
    </source>
</evidence>
<comment type="subcellular location">
    <subcellularLocation>
        <location evidence="1">Cytoplasm</location>
        <location evidence="1">Cytosol</location>
    </subcellularLocation>
</comment>
<dbReference type="CDD" id="cd07711">
    <property type="entry name" value="MBLAC1-like_MBL-fold"/>
    <property type="match status" value="1"/>
</dbReference>
<evidence type="ECO:0000256" key="4">
    <source>
        <dbReference type="ARBA" id="ARBA00032988"/>
    </source>
</evidence>
<feature type="signal peptide" evidence="7">
    <location>
        <begin position="1"/>
        <end position="27"/>
    </location>
</feature>
<evidence type="ECO:0000313" key="9">
    <source>
        <dbReference type="Proteomes" id="UP000046395"/>
    </source>
</evidence>
<dbReference type="SUPFAM" id="SSF56281">
    <property type="entry name" value="Metallo-hydrolase/oxidoreductase"/>
    <property type="match status" value="1"/>
</dbReference>
<evidence type="ECO:0000259" key="8">
    <source>
        <dbReference type="SMART" id="SM00849"/>
    </source>
</evidence>
<evidence type="ECO:0000256" key="7">
    <source>
        <dbReference type="SAM" id="SignalP"/>
    </source>
</evidence>
<dbReference type="AlphaFoldDB" id="A0A5S6R0C5"/>
<protein>
    <recommendedName>
        <fullName evidence="3">Metallo-beta-lactamase domain-containing protein 1</fullName>
    </recommendedName>
    <alternativeName>
        <fullName evidence="4">Endoribonuclease MBLAC1</fullName>
    </alternativeName>
</protein>
<accession>A0A5S6R0C5</accession>
<reference evidence="10" key="1">
    <citation type="submission" date="2019-12" db="UniProtKB">
        <authorList>
            <consortium name="WormBaseParasite"/>
        </authorList>
    </citation>
    <scope>IDENTIFICATION</scope>
</reference>
<evidence type="ECO:0000256" key="1">
    <source>
        <dbReference type="ARBA" id="ARBA00004514"/>
    </source>
</evidence>
<dbReference type="Proteomes" id="UP000046395">
    <property type="component" value="Unassembled WGS sequence"/>
</dbReference>
<dbReference type="Pfam" id="PF00753">
    <property type="entry name" value="Lactamase_B"/>
    <property type="match status" value="1"/>
</dbReference>
<dbReference type="InterPro" id="IPR001279">
    <property type="entry name" value="Metallo-B-lactamas"/>
</dbReference>
<comment type="function">
    <text evidence="6">Endoribonuclease that catalyzes the hydrolysis of histone-coding pre-mRNA 3'-end. Involved in histone pre-mRNA processing during the S-phase of the cell cycle, which is required for entering/progressing through S-phase. Cleaves histone pre-mRNA at a major and a minor cleavage site after the 5'-ACCCA-3' and the 5'-ACCCACA-3' sequence, respectively, and located downstream of the stem-loop. May require the presence of the HDE element located at the histone pre-RNA 3'-end to avoid non-specific cleavage.</text>
</comment>
<dbReference type="InterPro" id="IPR039344">
    <property type="entry name" value="MBLAC1"/>
</dbReference>
<feature type="chain" id="PRO_5024465719" description="Metallo-beta-lactamase domain-containing protein 1" evidence="7">
    <location>
        <begin position="28"/>
        <end position="342"/>
    </location>
</feature>
<dbReference type="Gene3D" id="3.60.15.10">
    <property type="entry name" value="Ribonuclease Z/Hydroxyacylglutathione hydrolase-like"/>
    <property type="match status" value="1"/>
</dbReference>
<evidence type="ECO:0000256" key="2">
    <source>
        <dbReference type="ARBA" id="ARBA00011738"/>
    </source>
</evidence>
<dbReference type="SMART" id="SM00849">
    <property type="entry name" value="Lactamase_B"/>
    <property type="match status" value="1"/>
</dbReference>
<dbReference type="InterPro" id="IPR036866">
    <property type="entry name" value="RibonucZ/Hydroxyglut_hydro"/>
</dbReference>
<dbReference type="PANTHER" id="PTHR23200:SF48">
    <property type="entry name" value="METALLO-BETA-LACTAMASE DOMAIN-CONTAINING PROTEIN 1"/>
    <property type="match status" value="1"/>
</dbReference>
<name>A0A5S6R0C5_TRIMR</name>
<evidence type="ECO:0000256" key="6">
    <source>
        <dbReference type="ARBA" id="ARBA00045869"/>
    </source>
</evidence>